<dbReference type="EMBL" id="PVTI01000037">
    <property type="protein sequence ID" value="PRY50926.1"/>
    <property type="molecule type" value="Genomic_DNA"/>
</dbReference>
<dbReference type="AlphaFoldDB" id="A0A2T0TZ30"/>
<dbReference type="RefSeq" id="WP_106298912.1">
    <property type="nucleotide sequence ID" value="NZ_PVTI01000037.1"/>
</dbReference>
<gene>
    <name evidence="1" type="ORF">BCF74_1377</name>
</gene>
<dbReference type="SUPFAM" id="SSF46785">
    <property type="entry name" value="Winged helix' DNA-binding domain"/>
    <property type="match status" value="1"/>
</dbReference>
<dbReference type="InterPro" id="IPR036388">
    <property type="entry name" value="WH-like_DNA-bd_sf"/>
</dbReference>
<protein>
    <submittedName>
        <fullName evidence="1">Uncharacterized protein</fullName>
    </submittedName>
</protein>
<keyword evidence="2" id="KW-1185">Reference proteome</keyword>
<evidence type="ECO:0000313" key="1">
    <source>
        <dbReference type="EMBL" id="PRY50926.1"/>
    </source>
</evidence>
<sequence>MNDQDIMREIRGSDEEKLLMALAAADGPFSPSSAAKALGTDERTALIADQRLEDLGLVSPDKRVAHVIALTSRGRALAGSISRSRKAGPDRWDAVQRAIVRSVLSDTDDAVVSVDGVAVTEEERRLAVTKLEDWRLVKVLRGWGGTALRLLPQDRIYEVAGIDGLLADHYEREAAYTDNRITTTFGDGSTVGGVQAGGTGNVQKVTQTVGATERAQILFLVGSALAEVGPDGPAELREALNAIKEAAAPDKPQRDSLRDKIAQGVVVAGAVDASQTVLQTLAAMLGLV</sequence>
<dbReference type="Gene3D" id="1.10.10.10">
    <property type="entry name" value="Winged helix-like DNA-binding domain superfamily/Winged helix DNA-binding domain"/>
    <property type="match status" value="1"/>
</dbReference>
<name>A0A2T0TZ30_9MICO</name>
<dbReference type="Proteomes" id="UP000237822">
    <property type="component" value="Unassembled WGS sequence"/>
</dbReference>
<reference evidence="1 2" key="1">
    <citation type="submission" date="2018-03" db="EMBL/GenBank/DDBJ databases">
        <title>Genomic Encyclopedia of Archaeal and Bacterial Type Strains, Phase II (KMG-II): from individual species to whole genera.</title>
        <authorList>
            <person name="Goeker M."/>
        </authorList>
    </citation>
    <scope>NUCLEOTIDE SEQUENCE [LARGE SCALE GENOMIC DNA]</scope>
    <source>
        <strain evidence="1 2">ATCC BAA-1496</strain>
    </source>
</reference>
<evidence type="ECO:0000313" key="2">
    <source>
        <dbReference type="Proteomes" id="UP000237822"/>
    </source>
</evidence>
<accession>A0A2T0TZ30</accession>
<dbReference type="InterPro" id="IPR036390">
    <property type="entry name" value="WH_DNA-bd_sf"/>
</dbReference>
<proteinExistence type="predicted"/>
<organism evidence="1 2">
    <name type="scientific">Knoellia remsis</name>
    <dbReference type="NCBI Taxonomy" id="407159"/>
    <lineage>
        <taxon>Bacteria</taxon>
        <taxon>Bacillati</taxon>
        <taxon>Actinomycetota</taxon>
        <taxon>Actinomycetes</taxon>
        <taxon>Micrococcales</taxon>
        <taxon>Intrasporangiaceae</taxon>
        <taxon>Knoellia</taxon>
    </lineage>
</organism>
<comment type="caution">
    <text evidence="1">The sequence shown here is derived from an EMBL/GenBank/DDBJ whole genome shotgun (WGS) entry which is preliminary data.</text>
</comment>